<organism evidence="2 3">
    <name type="scientific">Serendipita indica (strain DSM 11827)</name>
    <name type="common">Root endophyte fungus</name>
    <name type="synonym">Piriformospora indica</name>
    <dbReference type="NCBI Taxonomy" id="1109443"/>
    <lineage>
        <taxon>Eukaryota</taxon>
        <taxon>Fungi</taxon>
        <taxon>Dikarya</taxon>
        <taxon>Basidiomycota</taxon>
        <taxon>Agaricomycotina</taxon>
        <taxon>Agaricomycetes</taxon>
        <taxon>Sebacinales</taxon>
        <taxon>Serendipitaceae</taxon>
        <taxon>Serendipita</taxon>
    </lineage>
</organism>
<keyword evidence="1" id="KW-0732">Signal</keyword>
<feature type="chain" id="PRO_5003468544" evidence="1">
    <location>
        <begin position="21"/>
        <end position="136"/>
    </location>
</feature>
<evidence type="ECO:0000256" key="1">
    <source>
        <dbReference type="SAM" id="SignalP"/>
    </source>
</evidence>
<name>G4T7Y1_SERID</name>
<proteinExistence type="predicted"/>
<evidence type="ECO:0000313" key="2">
    <source>
        <dbReference type="EMBL" id="CCA67424.1"/>
    </source>
</evidence>
<feature type="signal peptide" evidence="1">
    <location>
        <begin position="1"/>
        <end position="20"/>
    </location>
</feature>
<protein>
    <submittedName>
        <fullName evidence="2">Uncharacterized protein</fullName>
    </submittedName>
</protein>
<dbReference type="InParanoid" id="G4T7Y1"/>
<gene>
    <name evidence="2" type="ORF">PIIN_01255</name>
</gene>
<comment type="caution">
    <text evidence="2">The sequence shown here is derived from an EMBL/GenBank/DDBJ whole genome shotgun (WGS) entry which is preliminary data.</text>
</comment>
<dbReference type="Proteomes" id="UP000007148">
    <property type="component" value="Unassembled WGS sequence"/>
</dbReference>
<dbReference type="EMBL" id="CAFZ01000014">
    <property type="protein sequence ID" value="CCA67424.1"/>
    <property type="molecule type" value="Genomic_DNA"/>
</dbReference>
<reference evidence="2 3" key="1">
    <citation type="journal article" date="2011" name="PLoS Pathog.">
        <title>Endophytic Life Strategies Decoded by Genome and Transcriptome Analyses of the Mutualistic Root Symbiont Piriformospora indica.</title>
        <authorList>
            <person name="Zuccaro A."/>
            <person name="Lahrmann U."/>
            <person name="Guldener U."/>
            <person name="Langen G."/>
            <person name="Pfiffi S."/>
            <person name="Biedenkopf D."/>
            <person name="Wong P."/>
            <person name="Samans B."/>
            <person name="Grimm C."/>
            <person name="Basiewicz M."/>
            <person name="Murat C."/>
            <person name="Martin F."/>
            <person name="Kogel K.H."/>
        </authorList>
    </citation>
    <scope>NUCLEOTIDE SEQUENCE [LARGE SCALE GENOMIC DNA]</scope>
    <source>
        <strain evidence="2 3">DSM 11827</strain>
    </source>
</reference>
<dbReference type="HOGENOM" id="CLU_1876222_0_0_1"/>
<sequence>MFTVGLLLSLLLFKPLATLACSVTVSSTTIYTYATPATTQRPTPTPTSRTTATCVAGVCESTGCVSSTVMVSYFVCEDHCLARWTSTSTFTSYVPVATSTVVCGAKYHPRDYLFGDDAMLDKRSSYVLFRSCFFDP</sequence>
<dbReference type="AlphaFoldDB" id="G4T7Y1"/>
<keyword evidence="3" id="KW-1185">Reference proteome</keyword>
<accession>G4T7Y1</accession>
<evidence type="ECO:0000313" key="3">
    <source>
        <dbReference type="Proteomes" id="UP000007148"/>
    </source>
</evidence>